<sequence>MLLKKVVRIFSKIDEFKPAYDAVCRWQAVITNIAKLLEPSPDQTSESVRFHMEHLLRWLEVNYNQAGDEELVKNVQAYTRGFWKGLFTCYDAPHVPRTNNDHERFFRQT</sequence>
<keyword evidence="2" id="KW-1185">Reference proteome</keyword>
<organism evidence="1 2">
    <name type="scientific">Paenibacillus cremeus</name>
    <dbReference type="NCBI Taxonomy" id="2163881"/>
    <lineage>
        <taxon>Bacteria</taxon>
        <taxon>Bacillati</taxon>
        <taxon>Bacillota</taxon>
        <taxon>Bacilli</taxon>
        <taxon>Bacillales</taxon>
        <taxon>Paenibacillaceae</taxon>
        <taxon>Paenibacillus</taxon>
    </lineage>
</organism>
<dbReference type="OrthoDB" id="2972270at2"/>
<evidence type="ECO:0000313" key="1">
    <source>
        <dbReference type="EMBL" id="TVX96224.1"/>
    </source>
</evidence>
<proteinExistence type="predicted"/>
<accession>A0A559J8M7</accession>
<reference evidence="1 2" key="1">
    <citation type="submission" date="2019-07" db="EMBL/GenBank/DDBJ databases">
        <authorList>
            <person name="Kim J."/>
        </authorList>
    </citation>
    <scope>NUCLEOTIDE SEQUENCE [LARGE SCALE GENOMIC DNA]</scope>
    <source>
        <strain evidence="1 2">JC52</strain>
    </source>
</reference>
<dbReference type="AlphaFoldDB" id="A0A559J8M7"/>
<name>A0A559J8M7_9BACL</name>
<dbReference type="EMBL" id="VNJI01000135">
    <property type="protein sequence ID" value="TVX96224.1"/>
    <property type="molecule type" value="Genomic_DNA"/>
</dbReference>
<comment type="caution">
    <text evidence="1">The sequence shown here is derived from an EMBL/GenBank/DDBJ whole genome shotgun (WGS) entry which is preliminary data.</text>
</comment>
<feature type="non-terminal residue" evidence="1">
    <location>
        <position position="109"/>
    </location>
</feature>
<protein>
    <submittedName>
        <fullName evidence="1">Transposase</fullName>
    </submittedName>
</protein>
<evidence type="ECO:0000313" key="2">
    <source>
        <dbReference type="Proteomes" id="UP000317036"/>
    </source>
</evidence>
<dbReference type="Proteomes" id="UP000317036">
    <property type="component" value="Unassembled WGS sequence"/>
</dbReference>
<gene>
    <name evidence="1" type="ORF">FPZ49_35380</name>
</gene>